<name>A0AA37HHG2_9HYPH</name>
<evidence type="ECO:0000313" key="2">
    <source>
        <dbReference type="Proteomes" id="UP001055286"/>
    </source>
</evidence>
<reference evidence="1" key="1">
    <citation type="journal article" date="2016" name="Front. Microbiol.">
        <title>Genome Sequence of the Piezophilic, Mesophilic Sulfate-Reducing Bacterium Desulfovibrio indicus J2T.</title>
        <authorList>
            <person name="Cao J."/>
            <person name="Maignien L."/>
            <person name="Shao Z."/>
            <person name="Alain K."/>
            <person name="Jebbar M."/>
        </authorList>
    </citation>
    <scope>NUCLEOTIDE SEQUENCE</scope>
    <source>
        <strain evidence="1">JCM 32048</strain>
    </source>
</reference>
<proteinExistence type="predicted"/>
<organism evidence="1 2">
    <name type="scientific">Methylobacterium frigidaeris</name>
    <dbReference type="NCBI Taxonomy" id="2038277"/>
    <lineage>
        <taxon>Bacteria</taxon>
        <taxon>Pseudomonadati</taxon>
        <taxon>Pseudomonadota</taxon>
        <taxon>Alphaproteobacteria</taxon>
        <taxon>Hyphomicrobiales</taxon>
        <taxon>Methylobacteriaceae</taxon>
        <taxon>Methylobacterium</taxon>
    </lineage>
</organism>
<evidence type="ECO:0008006" key="3">
    <source>
        <dbReference type="Google" id="ProtNLM"/>
    </source>
</evidence>
<dbReference type="SUPFAM" id="SSF159501">
    <property type="entry name" value="EreA/ChaN-like"/>
    <property type="match status" value="1"/>
</dbReference>
<dbReference type="PANTHER" id="PTHR31299:SF0">
    <property type="entry name" value="ESTERASE, PUTATIVE (AFU_ORTHOLOGUE AFUA_1G05850)-RELATED"/>
    <property type="match status" value="1"/>
</dbReference>
<dbReference type="GO" id="GO:0046677">
    <property type="term" value="P:response to antibiotic"/>
    <property type="evidence" value="ECO:0007669"/>
    <property type="project" value="InterPro"/>
</dbReference>
<dbReference type="Pfam" id="PF05139">
    <property type="entry name" value="Erythro_esteras"/>
    <property type="match status" value="1"/>
</dbReference>
<dbReference type="RefSeq" id="WP_309296472.1">
    <property type="nucleotide sequence ID" value="NZ_BPQJ01000051.1"/>
</dbReference>
<gene>
    <name evidence="1" type="ORF">MPEAHAMD_6152</name>
</gene>
<comment type="caution">
    <text evidence="1">The sequence shown here is derived from an EMBL/GenBank/DDBJ whole genome shotgun (WGS) entry which is preliminary data.</text>
</comment>
<evidence type="ECO:0000313" key="1">
    <source>
        <dbReference type="EMBL" id="GJD65956.1"/>
    </source>
</evidence>
<dbReference type="InterPro" id="IPR007815">
    <property type="entry name" value="Emycin_Estase"/>
</dbReference>
<protein>
    <recommendedName>
        <fullName evidence="3">Erythromycin esterase</fullName>
    </recommendedName>
</protein>
<keyword evidence="2" id="KW-1185">Reference proteome</keyword>
<dbReference type="Gene3D" id="3.40.1660.10">
    <property type="entry name" value="EreA-like (biosynthetic domain)"/>
    <property type="match status" value="1"/>
</dbReference>
<reference evidence="1" key="2">
    <citation type="submission" date="2021-08" db="EMBL/GenBank/DDBJ databases">
        <authorList>
            <person name="Tani A."/>
            <person name="Ola A."/>
            <person name="Ogura Y."/>
            <person name="Katsura K."/>
            <person name="Hayashi T."/>
        </authorList>
    </citation>
    <scope>NUCLEOTIDE SEQUENCE</scope>
    <source>
        <strain evidence="1">JCM 32048</strain>
    </source>
</reference>
<dbReference type="Proteomes" id="UP001055286">
    <property type="component" value="Unassembled WGS sequence"/>
</dbReference>
<dbReference type="EMBL" id="BPQJ01000051">
    <property type="protein sequence ID" value="GJD65956.1"/>
    <property type="molecule type" value="Genomic_DNA"/>
</dbReference>
<sequence length="262" mass="29074">MPEGFRIKAFATGLAHPRQVYVLPNGDVLVVEANGPNVEPVRRPKDLIMGWIKAFAGAGAGAEGGNRITYRGSVESWNIRDRHMFETLRHLMADGAKAIVWAHNWHIGHAGATAMGWEGEFNIGELARTAYGDKAVLVGFGTDRGTMAAADDWDEPMRVMDVRPVREDSHEALFREAGLPRAFLDLREPGSAALREAWTAPRRERAIGVVYRPDTELQSHYFEAVLPEQFDAYVWLEESRAVTPLPPAEIRPGESETYPTGL</sequence>
<dbReference type="AlphaFoldDB" id="A0AA37HHG2"/>
<dbReference type="InterPro" id="IPR052036">
    <property type="entry name" value="Hydrolase/PRTase-associated"/>
</dbReference>
<dbReference type="PANTHER" id="PTHR31299">
    <property type="entry name" value="ESTERASE, PUTATIVE (AFU_ORTHOLOGUE AFUA_1G05850)-RELATED"/>
    <property type="match status" value="1"/>
</dbReference>
<accession>A0AA37HHG2</accession>
<dbReference type="CDD" id="cd14728">
    <property type="entry name" value="Ere-like"/>
    <property type="match status" value="1"/>
</dbReference>